<gene>
    <name evidence="6" type="ORF">E0F89_14250</name>
</gene>
<dbReference type="PROSITE" id="PS50122">
    <property type="entry name" value="CHEB"/>
    <property type="match status" value="1"/>
</dbReference>
<accession>A0A4R5AVN4</accession>
<dbReference type="EMBL" id="SMFM01000008">
    <property type="protein sequence ID" value="TDD74662.1"/>
    <property type="molecule type" value="Genomic_DNA"/>
</dbReference>
<dbReference type="GO" id="GO:0005737">
    <property type="term" value="C:cytoplasm"/>
    <property type="evidence" value="ECO:0007669"/>
    <property type="project" value="InterPro"/>
</dbReference>
<dbReference type="Pfam" id="PF01339">
    <property type="entry name" value="CheB_methylest"/>
    <property type="match status" value="1"/>
</dbReference>
<dbReference type="GO" id="GO:0008984">
    <property type="term" value="F:protein-glutamate methylesterase activity"/>
    <property type="evidence" value="ECO:0007669"/>
    <property type="project" value="UniProtKB-EC"/>
</dbReference>
<evidence type="ECO:0000313" key="6">
    <source>
        <dbReference type="EMBL" id="TDD74662.1"/>
    </source>
</evidence>
<dbReference type="PANTHER" id="PTHR42872">
    <property type="entry name" value="PROTEIN-GLUTAMATE METHYLESTERASE/PROTEIN-GLUTAMINE GLUTAMINASE"/>
    <property type="match status" value="1"/>
</dbReference>
<feature type="domain" description="CheB-type methylesterase" evidence="5">
    <location>
        <begin position="8"/>
        <end position="200"/>
    </location>
</feature>
<evidence type="ECO:0000256" key="1">
    <source>
        <dbReference type="ARBA" id="ARBA00022801"/>
    </source>
</evidence>
<feature type="active site" evidence="4">
    <location>
        <position position="48"/>
    </location>
</feature>
<reference evidence="6 7" key="1">
    <citation type="submission" date="2019-03" db="EMBL/GenBank/DDBJ databases">
        <title>Flavobacterium AT-3-2 sp. nov., isolated from arctic soil.</title>
        <authorList>
            <person name="Chaudhary D.K."/>
        </authorList>
    </citation>
    <scope>NUCLEOTIDE SEQUENCE [LARGE SCALE GENOMIC DNA]</scope>
    <source>
        <strain evidence="6 7">AT-3-2</strain>
    </source>
</reference>
<name>A0A4R5AVN4_9FLAO</name>
<dbReference type="InterPro" id="IPR000673">
    <property type="entry name" value="Sig_transdc_resp-reg_Me-estase"/>
</dbReference>
<evidence type="ECO:0000313" key="7">
    <source>
        <dbReference type="Proteomes" id="UP000295278"/>
    </source>
</evidence>
<organism evidence="6 7">
    <name type="scientific">Flavobacterium caseinilyticum</name>
    <dbReference type="NCBI Taxonomy" id="2541732"/>
    <lineage>
        <taxon>Bacteria</taxon>
        <taxon>Pseudomonadati</taxon>
        <taxon>Bacteroidota</taxon>
        <taxon>Flavobacteriia</taxon>
        <taxon>Flavobacteriales</taxon>
        <taxon>Flavobacteriaceae</taxon>
        <taxon>Flavobacterium</taxon>
    </lineage>
</organism>
<dbReference type="InterPro" id="IPR011247">
    <property type="entry name" value="Chemotax_prot-Glu_Me-esterase"/>
</dbReference>
<dbReference type="PIRSF" id="PIRSF036461">
    <property type="entry name" value="Chmtx_methlestr"/>
    <property type="match status" value="1"/>
</dbReference>
<evidence type="ECO:0000256" key="3">
    <source>
        <dbReference type="ARBA" id="ARBA00048267"/>
    </source>
</evidence>
<evidence type="ECO:0000256" key="4">
    <source>
        <dbReference type="PROSITE-ProRule" id="PRU00050"/>
    </source>
</evidence>
<dbReference type="Gene3D" id="3.40.50.180">
    <property type="entry name" value="Methylesterase CheB, C-terminal domain"/>
    <property type="match status" value="1"/>
</dbReference>
<dbReference type="GO" id="GO:0006935">
    <property type="term" value="P:chemotaxis"/>
    <property type="evidence" value="ECO:0007669"/>
    <property type="project" value="UniProtKB-UniRule"/>
</dbReference>
<dbReference type="Proteomes" id="UP000295278">
    <property type="component" value="Unassembled WGS sequence"/>
</dbReference>
<keyword evidence="4" id="KW-0145">Chemotaxis</keyword>
<sequence>MTSIKTKPRESKHQAVVIGASAGGLKAIVDVIAQLPSEFPLPILVVMHISEDASGNVLLNALTKNTVLNCAHAISGQTLKAGHVYLAPSGHHLLVGDDAKILITKGAHENRNRPAIDPLFRSAAVTFGNSLIAILLTGFLNDGTSGMDAVRKCGGICIVQDPADADYPQMPQNAINNVKIDYVLPLKEMGAQIEQLISKKISARKTIPKDVILEANIAKRVLSDLPAVNTLGEQVPFNCPGCGGVLWKIDKGVPPRYRCHTGHAYTAEALLAVQTEKIEETMWVALRMFEERKNLLLTLAETRRGTPEKIVRERAAQSQIHIDRIRQIIKANDKGTSEDSPA</sequence>
<dbReference type="RefSeq" id="WP_131910448.1">
    <property type="nucleotide sequence ID" value="NZ_SMFM01000008.1"/>
</dbReference>
<proteinExistence type="predicted"/>
<evidence type="ECO:0000256" key="2">
    <source>
        <dbReference type="ARBA" id="ARBA00039140"/>
    </source>
</evidence>
<feature type="active site" evidence="4">
    <location>
        <position position="21"/>
    </location>
</feature>
<dbReference type="PANTHER" id="PTHR42872:SF6">
    <property type="entry name" value="PROTEIN-GLUTAMATE METHYLESTERASE_PROTEIN-GLUTAMINE GLUTAMINASE"/>
    <property type="match status" value="1"/>
</dbReference>
<protein>
    <recommendedName>
        <fullName evidence="2">protein-glutamate methylesterase</fullName>
        <ecNumber evidence="2">3.1.1.61</ecNumber>
    </recommendedName>
</protein>
<comment type="catalytic activity">
    <reaction evidence="3">
        <text>[protein]-L-glutamate 5-O-methyl ester + H2O = L-glutamyl-[protein] + methanol + H(+)</text>
        <dbReference type="Rhea" id="RHEA:23236"/>
        <dbReference type="Rhea" id="RHEA-COMP:10208"/>
        <dbReference type="Rhea" id="RHEA-COMP:10311"/>
        <dbReference type="ChEBI" id="CHEBI:15377"/>
        <dbReference type="ChEBI" id="CHEBI:15378"/>
        <dbReference type="ChEBI" id="CHEBI:17790"/>
        <dbReference type="ChEBI" id="CHEBI:29973"/>
        <dbReference type="ChEBI" id="CHEBI:82795"/>
        <dbReference type="EC" id="3.1.1.61"/>
    </reaction>
</comment>
<dbReference type="SUPFAM" id="SSF52738">
    <property type="entry name" value="Methylesterase CheB, C-terminal domain"/>
    <property type="match status" value="1"/>
</dbReference>
<dbReference type="EC" id="3.1.1.61" evidence="2"/>
<evidence type="ECO:0000259" key="5">
    <source>
        <dbReference type="PROSITE" id="PS50122"/>
    </source>
</evidence>
<comment type="caution">
    <text evidence="6">The sequence shown here is derived from an EMBL/GenBank/DDBJ whole genome shotgun (WGS) entry which is preliminary data.</text>
</comment>
<dbReference type="AlphaFoldDB" id="A0A4R5AVN4"/>
<dbReference type="CDD" id="cd16433">
    <property type="entry name" value="CheB"/>
    <property type="match status" value="1"/>
</dbReference>
<dbReference type="OrthoDB" id="1524092at2"/>
<dbReference type="GO" id="GO:0000156">
    <property type="term" value="F:phosphorelay response regulator activity"/>
    <property type="evidence" value="ECO:0007669"/>
    <property type="project" value="InterPro"/>
</dbReference>
<keyword evidence="1 4" id="KW-0378">Hydrolase</keyword>
<keyword evidence="7" id="KW-1185">Reference proteome</keyword>
<dbReference type="InterPro" id="IPR035909">
    <property type="entry name" value="CheB_C"/>
</dbReference>
<feature type="active site" evidence="4">
    <location>
        <position position="142"/>
    </location>
</feature>